<proteinExistence type="predicted"/>
<comment type="caution">
    <text evidence="2">The sequence shown here is derived from an EMBL/GenBank/DDBJ whole genome shotgun (WGS) entry which is preliminary data.</text>
</comment>
<protein>
    <recommendedName>
        <fullName evidence="1">Helix-turn-helix domain-containing protein</fullName>
    </recommendedName>
</protein>
<dbReference type="InterPro" id="IPR010093">
    <property type="entry name" value="SinI_DNA-bd"/>
</dbReference>
<evidence type="ECO:0000313" key="3">
    <source>
        <dbReference type="Proteomes" id="UP001500621"/>
    </source>
</evidence>
<sequence length="73" mass="7903">MTKLTTDISLALRRATFTVEEAATLLGISRSAAYAAVHSGEIPSRPIGRRIVIPKIPFLESLGIDPADWDDLP</sequence>
<dbReference type="EMBL" id="BAABIM010000001">
    <property type="protein sequence ID" value="GAA4672384.1"/>
    <property type="molecule type" value="Genomic_DNA"/>
</dbReference>
<name>A0ABP8VUU2_9ACTN</name>
<dbReference type="Proteomes" id="UP001500621">
    <property type="component" value="Unassembled WGS sequence"/>
</dbReference>
<dbReference type="RefSeq" id="WP_345262614.1">
    <property type="nucleotide sequence ID" value="NZ_BAABIM010000001.1"/>
</dbReference>
<reference evidence="3" key="1">
    <citation type="journal article" date="2019" name="Int. J. Syst. Evol. Microbiol.">
        <title>The Global Catalogue of Microorganisms (GCM) 10K type strain sequencing project: providing services to taxonomists for standard genome sequencing and annotation.</title>
        <authorList>
            <consortium name="The Broad Institute Genomics Platform"/>
            <consortium name="The Broad Institute Genome Sequencing Center for Infectious Disease"/>
            <person name="Wu L."/>
            <person name="Ma J."/>
        </authorList>
    </citation>
    <scope>NUCLEOTIDE SEQUENCE [LARGE SCALE GENOMIC DNA]</scope>
    <source>
        <strain evidence="3">JCM 18127</strain>
    </source>
</reference>
<accession>A0ABP8VUU2</accession>
<dbReference type="Pfam" id="PF12728">
    <property type="entry name" value="HTH_17"/>
    <property type="match status" value="1"/>
</dbReference>
<evidence type="ECO:0000313" key="2">
    <source>
        <dbReference type="EMBL" id="GAA4672384.1"/>
    </source>
</evidence>
<feature type="domain" description="Helix-turn-helix" evidence="1">
    <location>
        <begin position="17"/>
        <end position="55"/>
    </location>
</feature>
<dbReference type="NCBIfam" id="TIGR01764">
    <property type="entry name" value="excise"/>
    <property type="match status" value="1"/>
</dbReference>
<organism evidence="2 3">
    <name type="scientific">Nocardioides nanhaiensis</name>
    <dbReference type="NCBI Taxonomy" id="1476871"/>
    <lineage>
        <taxon>Bacteria</taxon>
        <taxon>Bacillati</taxon>
        <taxon>Actinomycetota</taxon>
        <taxon>Actinomycetes</taxon>
        <taxon>Propionibacteriales</taxon>
        <taxon>Nocardioidaceae</taxon>
        <taxon>Nocardioides</taxon>
    </lineage>
</organism>
<gene>
    <name evidence="2" type="ORF">GCM10023226_06520</name>
</gene>
<evidence type="ECO:0000259" key="1">
    <source>
        <dbReference type="Pfam" id="PF12728"/>
    </source>
</evidence>
<dbReference type="InterPro" id="IPR041657">
    <property type="entry name" value="HTH_17"/>
</dbReference>
<keyword evidence="3" id="KW-1185">Reference proteome</keyword>